<sequence>MAGLYEVLISHLFSRPVLDKLRLQGQTCLQQTSEEDYLADTVEALDRGTREARLKFCLFKILHDCYWNPVKLHKIGLLPHASCWCYADPRCDLLHVLSSCPSVQPLWKAVEHVLVDSMQHPTPLPPSLFMLHDTTSLPALSRPQKKLLHTALANAKICIVRHWRSETHPTPEDWIVAMISIATHERVIYNIQDQAAIFAQVWAPFLPDV</sequence>
<dbReference type="AlphaFoldDB" id="A0AAV7UJM8"/>
<keyword evidence="2" id="KW-1185">Reference proteome</keyword>
<gene>
    <name evidence="1" type="ORF">NDU88_005350</name>
</gene>
<reference evidence="1" key="1">
    <citation type="journal article" date="2022" name="bioRxiv">
        <title>Sequencing and chromosome-scale assembly of the giantPleurodeles waltlgenome.</title>
        <authorList>
            <person name="Brown T."/>
            <person name="Elewa A."/>
            <person name="Iarovenko S."/>
            <person name="Subramanian E."/>
            <person name="Araus A.J."/>
            <person name="Petzold A."/>
            <person name="Susuki M."/>
            <person name="Suzuki K.-i.T."/>
            <person name="Hayashi T."/>
            <person name="Toyoda A."/>
            <person name="Oliveira C."/>
            <person name="Osipova E."/>
            <person name="Leigh N.D."/>
            <person name="Simon A."/>
            <person name="Yun M.H."/>
        </authorList>
    </citation>
    <scope>NUCLEOTIDE SEQUENCE</scope>
    <source>
        <strain evidence="1">20211129_DDA</strain>
        <tissue evidence="1">Liver</tissue>
    </source>
</reference>
<evidence type="ECO:0000313" key="2">
    <source>
        <dbReference type="Proteomes" id="UP001066276"/>
    </source>
</evidence>
<dbReference type="EMBL" id="JANPWB010000005">
    <property type="protein sequence ID" value="KAJ1188591.1"/>
    <property type="molecule type" value="Genomic_DNA"/>
</dbReference>
<dbReference type="Proteomes" id="UP001066276">
    <property type="component" value="Chromosome 3_1"/>
</dbReference>
<name>A0AAV7UJM8_PLEWA</name>
<evidence type="ECO:0000313" key="1">
    <source>
        <dbReference type="EMBL" id="KAJ1188591.1"/>
    </source>
</evidence>
<proteinExistence type="predicted"/>
<accession>A0AAV7UJM8</accession>
<evidence type="ECO:0008006" key="3">
    <source>
        <dbReference type="Google" id="ProtNLM"/>
    </source>
</evidence>
<comment type="caution">
    <text evidence="1">The sequence shown here is derived from an EMBL/GenBank/DDBJ whole genome shotgun (WGS) entry which is preliminary data.</text>
</comment>
<organism evidence="1 2">
    <name type="scientific">Pleurodeles waltl</name>
    <name type="common">Iberian ribbed newt</name>
    <dbReference type="NCBI Taxonomy" id="8319"/>
    <lineage>
        <taxon>Eukaryota</taxon>
        <taxon>Metazoa</taxon>
        <taxon>Chordata</taxon>
        <taxon>Craniata</taxon>
        <taxon>Vertebrata</taxon>
        <taxon>Euteleostomi</taxon>
        <taxon>Amphibia</taxon>
        <taxon>Batrachia</taxon>
        <taxon>Caudata</taxon>
        <taxon>Salamandroidea</taxon>
        <taxon>Salamandridae</taxon>
        <taxon>Pleurodelinae</taxon>
        <taxon>Pleurodeles</taxon>
    </lineage>
</organism>
<protein>
    <recommendedName>
        <fullName evidence="3">Reverse transcriptase zinc-binding domain-containing protein</fullName>
    </recommendedName>
</protein>